<dbReference type="Proteomes" id="UP001589870">
    <property type="component" value="Unassembled WGS sequence"/>
</dbReference>
<accession>A0ABV6UCG3</accession>
<sequence>MRWRVMMAGVLGVAVTPVPAAQAAPVSAAAPVDVVATVQRLKAQGSSVKVFQHTSVDWPHDPRGEDMPRGYCRGGGTGDPWMTGTARLGRGGVVAADMKRSMRFGKCTLQFLREDAAAGDRRAGDLVKLDSAIHRVRSVGGVLYGAGPAYGGESWVKIGKHSGGAALYGDQIIDVFDLGTLKALVASATHNKPGSAVHDADDRAIKKTWSYRGTTTFGKLFEMSKPFRTMLGGRLDPRFRGITVLWGIATDLTGKPIVVQADWRPREGHPADAVSIATRFSWDVKASITAPRTNRTGRDPYGDDVIDLYRS</sequence>
<gene>
    <name evidence="2" type="ORF">ACFHYQ_26680</name>
</gene>
<evidence type="ECO:0000313" key="3">
    <source>
        <dbReference type="Proteomes" id="UP001589870"/>
    </source>
</evidence>
<reference evidence="2 3" key="1">
    <citation type="submission" date="2024-09" db="EMBL/GenBank/DDBJ databases">
        <authorList>
            <person name="Sun Q."/>
            <person name="Mori K."/>
        </authorList>
    </citation>
    <scope>NUCLEOTIDE SEQUENCE [LARGE SCALE GENOMIC DNA]</scope>
    <source>
        <strain evidence="2 3">TBRC 1851</strain>
    </source>
</reference>
<feature type="signal peptide" evidence="1">
    <location>
        <begin position="1"/>
        <end position="23"/>
    </location>
</feature>
<evidence type="ECO:0000256" key="1">
    <source>
        <dbReference type="SAM" id="SignalP"/>
    </source>
</evidence>
<protein>
    <submittedName>
        <fullName evidence="2">Uncharacterized protein</fullName>
    </submittedName>
</protein>
<dbReference type="RefSeq" id="WP_394303895.1">
    <property type="nucleotide sequence ID" value="NZ_JBHMQT010000059.1"/>
</dbReference>
<dbReference type="EMBL" id="JBHMQT010000059">
    <property type="protein sequence ID" value="MFC0865890.1"/>
    <property type="molecule type" value="Genomic_DNA"/>
</dbReference>
<keyword evidence="3" id="KW-1185">Reference proteome</keyword>
<feature type="chain" id="PRO_5045533859" evidence="1">
    <location>
        <begin position="24"/>
        <end position="311"/>
    </location>
</feature>
<proteinExistence type="predicted"/>
<organism evidence="2 3">
    <name type="scientific">Sphaerimonospora cavernae</name>
    <dbReference type="NCBI Taxonomy" id="1740611"/>
    <lineage>
        <taxon>Bacteria</taxon>
        <taxon>Bacillati</taxon>
        <taxon>Actinomycetota</taxon>
        <taxon>Actinomycetes</taxon>
        <taxon>Streptosporangiales</taxon>
        <taxon>Streptosporangiaceae</taxon>
        <taxon>Sphaerimonospora</taxon>
    </lineage>
</organism>
<evidence type="ECO:0000313" key="2">
    <source>
        <dbReference type="EMBL" id="MFC0865890.1"/>
    </source>
</evidence>
<keyword evidence="1" id="KW-0732">Signal</keyword>
<name>A0ABV6UCG3_9ACTN</name>
<comment type="caution">
    <text evidence="2">The sequence shown here is derived from an EMBL/GenBank/DDBJ whole genome shotgun (WGS) entry which is preliminary data.</text>
</comment>